<evidence type="ECO:0000256" key="1">
    <source>
        <dbReference type="SAM" id="SignalP"/>
    </source>
</evidence>
<comment type="caution">
    <text evidence="2">The sequence shown here is derived from an EMBL/GenBank/DDBJ whole genome shotgun (WGS) entry which is preliminary data.</text>
</comment>
<proteinExistence type="predicted"/>
<dbReference type="RefSeq" id="WP_284399003.1">
    <property type="nucleotide sequence ID" value="NZ_BSNQ01000003.1"/>
</dbReference>
<keyword evidence="1" id="KW-0732">Signal</keyword>
<keyword evidence="3" id="KW-1185">Reference proteome</keyword>
<reference evidence="2 3" key="1">
    <citation type="submission" date="2020-10" db="EMBL/GenBank/DDBJ databases">
        <title>Phylogeny of dyella-like bacteria.</title>
        <authorList>
            <person name="Fu J."/>
        </authorList>
    </citation>
    <scope>NUCLEOTIDE SEQUENCE [LARGE SCALE GENOMIC DNA]</scope>
    <source>
        <strain evidence="2 3">DHOB07</strain>
    </source>
</reference>
<gene>
    <name evidence="2" type="ORF">ISP13_02495</name>
</gene>
<feature type="signal peptide" evidence="1">
    <location>
        <begin position="1"/>
        <end position="29"/>
    </location>
</feature>
<accession>A0ABW8ITY4</accession>
<dbReference type="EMBL" id="JADIKG010000009">
    <property type="protein sequence ID" value="MFK2872386.1"/>
    <property type="molecule type" value="Genomic_DNA"/>
</dbReference>
<name>A0ABW8ITY4_9GAMM</name>
<evidence type="ECO:0000313" key="2">
    <source>
        <dbReference type="EMBL" id="MFK2872386.1"/>
    </source>
</evidence>
<evidence type="ECO:0008006" key="4">
    <source>
        <dbReference type="Google" id="ProtNLM"/>
    </source>
</evidence>
<protein>
    <recommendedName>
        <fullName evidence="4">Thiol:disulfide interchange protein DsbD N-terminal domain-containing protein</fullName>
    </recommendedName>
</protein>
<dbReference type="Proteomes" id="UP001620405">
    <property type="component" value="Unassembled WGS sequence"/>
</dbReference>
<sequence length="154" mass="16208">MFRLVSHVVRKTVCVGVIAASLTAIVATAQTAPATGLGQSWPNAPDVSVNPHWHAFVFERDGVRYIQINDRNGTVHAVIGRVGDTLFALPVGVDARRVDAAPALSAETSSQTVYQDDTMTVMAAPQSDGTVQIMVRALGCDDPGACNVSSVVAY</sequence>
<evidence type="ECO:0000313" key="3">
    <source>
        <dbReference type="Proteomes" id="UP001620405"/>
    </source>
</evidence>
<feature type="chain" id="PRO_5047031935" description="Thiol:disulfide interchange protein DsbD N-terminal domain-containing protein" evidence="1">
    <location>
        <begin position="30"/>
        <end position="154"/>
    </location>
</feature>
<organism evidence="2 3">
    <name type="scientific">Dyella lipolytica</name>
    <dbReference type="NCBI Taxonomy" id="1867835"/>
    <lineage>
        <taxon>Bacteria</taxon>
        <taxon>Pseudomonadati</taxon>
        <taxon>Pseudomonadota</taxon>
        <taxon>Gammaproteobacteria</taxon>
        <taxon>Lysobacterales</taxon>
        <taxon>Rhodanobacteraceae</taxon>
        <taxon>Dyella</taxon>
    </lineage>
</organism>